<dbReference type="InterPro" id="IPR000917">
    <property type="entry name" value="Sulfatase_N"/>
</dbReference>
<evidence type="ECO:0000259" key="2">
    <source>
        <dbReference type="Pfam" id="PF00884"/>
    </source>
</evidence>
<dbReference type="Pfam" id="PF00884">
    <property type="entry name" value="Sulfatase"/>
    <property type="match status" value="1"/>
</dbReference>
<organism evidence="3 4">
    <name type="scientific">Nocardia gamkensis</name>
    <dbReference type="NCBI Taxonomy" id="352869"/>
    <lineage>
        <taxon>Bacteria</taxon>
        <taxon>Bacillati</taxon>
        <taxon>Actinomycetota</taxon>
        <taxon>Actinomycetes</taxon>
        <taxon>Mycobacteriales</taxon>
        <taxon>Nocardiaceae</taxon>
        <taxon>Nocardia</taxon>
    </lineage>
</organism>
<comment type="caution">
    <text evidence="3">The sequence shown here is derived from an EMBL/GenBank/DDBJ whole genome shotgun (WGS) entry which is preliminary data.</text>
</comment>
<protein>
    <submittedName>
        <fullName evidence="3">Sulfatase-like hydrolase/transferase</fullName>
    </submittedName>
</protein>
<dbReference type="EMBL" id="JAAXOS010000001">
    <property type="protein sequence ID" value="NKY25134.1"/>
    <property type="molecule type" value="Genomic_DNA"/>
</dbReference>
<dbReference type="Proteomes" id="UP000540698">
    <property type="component" value="Unassembled WGS sequence"/>
</dbReference>
<evidence type="ECO:0000313" key="4">
    <source>
        <dbReference type="Proteomes" id="UP000540698"/>
    </source>
</evidence>
<dbReference type="Gene3D" id="3.40.720.10">
    <property type="entry name" value="Alkaline Phosphatase, subunit A"/>
    <property type="match status" value="1"/>
</dbReference>
<evidence type="ECO:0000256" key="1">
    <source>
        <dbReference type="SAM" id="SignalP"/>
    </source>
</evidence>
<dbReference type="GO" id="GO:0004065">
    <property type="term" value="F:arylsulfatase activity"/>
    <property type="evidence" value="ECO:0007669"/>
    <property type="project" value="TreeGrafter"/>
</dbReference>
<keyword evidence="4" id="KW-1185">Reference proteome</keyword>
<dbReference type="RefSeq" id="WP_062972191.1">
    <property type="nucleotide sequence ID" value="NZ_JAAXOS010000001.1"/>
</dbReference>
<dbReference type="PANTHER" id="PTHR46615">
    <property type="entry name" value="ARYLSULFATASE K"/>
    <property type="match status" value="1"/>
</dbReference>
<dbReference type="PANTHER" id="PTHR46615:SF1">
    <property type="entry name" value="ARYLSULFATASE K"/>
    <property type="match status" value="1"/>
</dbReference>
<dbReference type="GO" id="GO:0016740">
    <property type="term" value="F:transferase activity"/>
    <property type="evidence" value="ECO:0007669"/>
    <property type="project" value="UniProtKB-KW"/>
</dbReference>
<reference evidence="3 4" key="1">
    <citation type="submission" date="2020-04" db="EMBL/GenBank/DDBJ databases">
        <title>MicrobeNet Type strains.</title>
        <authorList>
            <person name="Nicholson A.C."/>
        </authorList>
    </citation>
    <scope>NUCLEOTIDE SEQUENCE [LARGE SCALE GENOMIC DNA]</scope>
    <source>
        <strain evidence="3 4">DSM 44956</strain>
    </source>
</reference>
<keyword evidence="3" id="KW-0808">Transferase</keyword>
<dbReference type="PROSITE" id="PS51318">
    <property type="entry name" value="TAT"/>
    <property type="match status" value="1"/>
</dbReference>
<proteinExistence type="predicted"/>
<gene>
    <name evidence="3" type="ORF">HGB38_02645</name>
</gene>
<dbReference type="InterPro" id="IPR006311">
    <property type="entry name" value="TAT_signal"/>
</dbReference>
<keyword evidence="1" id="KW-0732">Signal</keyword>
<name>A0A7X6R198_9NOCA</name>
<sequence>MPSSFTRRGFLSSAATSATAAAAVSTGAAPGRARADTDPDKPNILVIIVDEMRTPVWFPDQQTLDTVLPNIARIRRGSVSFENHYTAANDCTPARGCLLTGLYAQQTGVMVVSESTLSPLFPTWGSMLRDHGYDTTYWGKWHLGSYPDRTPGALEAYGFHGGTYPSPNGAPGQGLQADPKIVDQFADWFHNDSGAAPWCTTVSLVNPHDIQWWPRWTRRDQFNADIPRWMNELPPNFESLEQLSRKPRLQMALVEVSAVAFGVAPYGTPEAMQAWIEMRNLYLWAQQQVDIQIGRVLDTLHSRPDVAANTVVVFTSDHGDYAGSHGLHGKGGAAYDEALRVPLYVHDPRGYLSPVDGTTTRDQLTSSVDFTPLLLTIGTGGNEWRGDGRYEHLSGRFDIAALCRDAGASGRPWVAHTTDEASIEEAAILFNQDAPGHVAMVRTAEAKFASYSQWVHGRIQIDSTRPQEFELYDYSTDGGRLELDNQAATGNPLRGDMEPLLDNVIRTEIQQPLPPYLRAAQDEGIGDYISAQTNILVQAERIGNALLDAVPRPS</sequence>
<dbReference type="GO" id="GO:0015024">
    <property type="term" value="F:glucuronate-2-sulfatase activity"/>
    <property type="evidence" value="ECO:0007669"/>
    <property type="project" value="TreeGrafter"/>
</dbReference>
<dbReference type="SUPFAM" id="SSF53649">
    <property type="entry name" value="Alkaline phosphatase-like"/>
    <property type="match status" value="1"/>
</dbReference>
<dbReference type="AlphaFoldDB" id="A0A7X6R198"/>
<evidence type="ECO:0000313" key="3">
    <source>
        <dbReference type="EMBL" id="NKY25134.1"/>
    </source>
</evidence>
<accession>A0A7X6R198</accession>
<feature type="signal peptide" evidence="1">
    <location>
        <begin position="1"/>
        <end position="22"/>
    </location>
</feature>
<keyword evidence="3" id="KW-0378">Hydrolase</keyword>
<dbReference type="InterPro" id="IPR017850">
    <property type="entry name" value="Alkaline_phosphatase_core_sf"/>
</dbReference>
<feature type="chain" id="PRO_5039652666" evidence="1">
    <location>
        <begin position="23"/>
        <end position="554"/>
    </location>
</feature>
<feature type="domain" description="Sulfatase N-terminal" evidence="2">
    <location>
        <begin position="42"/>
        <end position="376"/>
    </location>
</feature>
<dbReference type="InterPro" id="IPR051849">
    <property type="entry name" value="GAG-degrading_sulfatase"/>
</dbReference>